<protein>
    <submittedName>
        <fullName evidence="2">Uncharacterized protein</fullName>
    </submittedName>
</protein>
<gene>
    <name evidence="2" type="ORF">BDP27DRAFT_1424425</name>
</gene>
<keyword evidence="3" id="KW-1185">Reference proteome</keyword>
<dbReference type="Proteomes" id="UP000772434">
    <property type="component" value="Unassembled WGS sequence"/>
</dbReference>
<sequence>MPGGKLEKLNADYTPEYNIMSTGNWITGFTFTKKVALDASTNAKDIARLVQAFLAHALPRVEVFGITGSLYGQHPPAPSGTASTQTNDVEFTFRVLEGRFSKPVEYRGVLQNPLKNKVAKGSGTEPKGVLYKAGQQIHSSIQASPDADAEPHHDERPASRGSDSDNNPPQPGHKRKAGPSNQPPPKRPTGSPSRSAK</sequence>
<evidence type="ECO:0000256" key="1">
    <source>
        <dbReference type="SAM" id="MobiDB-lite"/>
    </source>
</evidence>
<proteinExistence type="predicted"/>
<organism evidence="2 3">
    <name type="scientific">Rhodocollybia butyracea</name>
    <dbReference type="NCBI Taxonomy" id="206335"/>
    <lineage>
        <taxon>Eukaryota</taxon>
        <taxon>Fungi</taxon>
        <taxon>Dikarya</taxon>
        <taxon>Basidiomycota</taxon>
        <taxon>Agaricomycotina</taxon>
        <taxon>Agaricomycetes</taxon>
        <taxon>Agaricomycetidae</taxon>
        <taxon>Agaricales</taxon>
        <taxon>Marasmiineae</taxon>
        <taxon>Omphalotaceae</taxon>
        <taxon>Rhodocollybia</taxon>
    </lineage>
</organism>
<feature type="region of interest" description="Disordered" evidence="1">
    <location>
        <begin position="137"/>
        <end position="197"/>
    </location>
</feature>
<evidence type="ECO:0000313" key="2">
    <source>
        <dbReference type="EMBL" id="KAF9065801.1"/>
    </source>
</evidence>
<accession>A0A9P5PM40</accession>
<evidence type="ECO:0000313" key="3">
    <source>
        <dbReference type="Proteomes" id="UP000772434"/>
    </source>
</evidence>
<comment type="caution">
    <text evidence="2">The sequence shown here is derived from an EMBL/GenBank/DDBJ whole genome shotgun (WGS) entry which is preliminary data.</text>
</comment>
<dbReference type="EMBL" id="JADNRY010000097">
    <property type="protein sequence ID" value="KAF9065801.1"/>
    <property type="molecule type" value="Genomic_DNA"/>
</dbReference>
<name>A0A9P5PM40_9AGAR</name>
<feature type="compositionally biased region" description="Basic and acidic residues" evidence="1">
    <location>
        <begin position="149"/>
        <end position="158"/>
    </location>
</feature>
<dbReference type="AlphaFoldDB" id="A0A9P5PM40"/>
<reference evidence="2" key="1">
    <citation type="submission" date="2020-11" db="EMBL/GenBank/DDBJ databases">
        <authorList>
            <consortium name="DOE Joint Genome Institute"/>
            <person name="Ahrendt S."/>
            <person name="Riley R."/>
            <person name="Andreopoulos W."/>
            <person name="Labutti K."/>
            <person name="Pangilinan J."/>
            <person name="Ruiz-Duenas F.J."/>
            <person name="Barrasa J.M."/>
            <person name="Sanchez-Garcia M."/>
            <person name="Camarero S."/>
            <person name="Miyauchi S."/>
            <person name="Serrano A."/>
            <person name="Linde D."/>
            <person name="Babiker R."/>
            <person name="Drula E."/>
            <person name="Ayuso-Fernandez I."/>
            <person name="Pacheco R."/>
            <person name="Padilla G."/>
            <person name="Ferreira P."/>
            <person name="Barriuso J."/>
            <person name="Kellner H."/>
            <person name="Castanera R."/>
            <person name="Alfaro M."/>
            <person name="Ramirez L."/>
            <person name="Pisabarro A.G."/>
            <person name="Kuo A."/>
            <person name="Tritt A."/>
            <person name="Lipzen A."/>
            <person name="He G."/>
            <person name="Yan M."/>
            <person name="Ng V."/>
            <person name="Cullen D."/>
            <person name="Martin F."/>
            <person name="Rosso M.-N."/>
            <person name="Henrissat B."/>
            <person name="Hibbett D."/>
            <person name="Martinez A.T."/>
            <person name="Grigoriev I.V."/>
        </authorList>
    </citation>
    <scope>NUCLEOTIDE SEQUENCE</scope>
    <source>
        <strain evidence="2">AH 40177</strain>
    </source>
</reference>